<keyword evidence="1" id="KW-0472">Membrane</keyword>
<name>A0A6C0LES0_9ZZZZ</name>
<evidence type="ECO:0000313" key="3">
    <source>
        <dbReference type="EMBL" id="QHU28947.1"/>
    </source>
</evidence>
<dbReference type="Pfam" id="PF01755">
    <property type="entry name" value="Glyco_transf_25"/>
    <property type="match status" value="1"/>
</dbReference>
<dbReference type="InterPro" id="IPR002654">
    <property type="entry name" value="Glyco_trans_25"/>
</dbReference>
<dbReference type="AlphaFoldDB" id="A0A6C0LES0"/>
<protein>
    <recommendedName>
        <fullName evidence="2">Glycosyl transferase family 25 domain-containing protein</fullName>
    </recommendedName>
</protein>
<proteinExistence type="predicted"/>
<evidence type="ECO:0000256" key="1">
    <source>
        <dbReference type="SAM" id="Phobius"/>
    </source>
</evidence>
<keyword evidence="1" id="KW-1133">Transmembrane helix</keyword>
<evidence type="ECO:0000259" key="2">
    <source>
        <dbReference type="Pfam" id="PF01755"/>
    </source>
</evidence>
<organism evidence="3">
    <name type="scientific">viral metagenome</name>
    <dbReference type="NCBI Taxonomy" id="1070528"/>
    <lineage>
        <taxon>unclassified sequences</taxon>
        <taxon>metagenomes</taxon>
        <taxon>organismal metagenomes</taxon>
    </lineage>
</organism>
<feature type="transmembrane region" description="Helical" evidence="1">
    <location>
        <begin position="206"/>
        <end position="230"/>
    </location>
</feature>
<feature type="domain" description="Glycosyl transferase family 25" evidence="2">
    <location>
        <begin position="20"/>
        <end position="157"/>
    </location>
</feature>
<reference evidence="3" key="1">
    <citation type="journal article" date="2020" name="Nature">
        <title>Giant virus diversity and host interactions through global metagenomics.</title>
        <authorList>
            <person name="Schulz F."/>
            <person name="Roux S."/>
            <person name="Paez-Espino D."/>
            <person name="Jungbluth S."/>
            <person name="Walsh D.A."/>
            <person name="Denef V.J."/>
            <person name="McMahon K.D."/>
            <person name="Konstantinidis K.T."/>
            <person name="Eloe-Fadrosh E.A."/>
            <person name="Kyrpides N.C."/>
            <person name="Woyke T."/>
        </authorList>
    </citation>
    <scope>NUCLEOTIDE SEQUENCE</scope>
    <source>
        <strain evidence="3">GVMAG-M-3300027791-30</strain>
    </source>
</reference>
<accession>A0A6C0LES0</accession>
<keyword evidence="1" id="KW-0812">Transmembrane</keyword>
<sequence>MYNHGIIICLKDSINSTTIKNRTKNLIHNLNILFEIKHPISSTIGCFTSHIKALNSVIDLLSKNKYIDYVIIGEEDITIDYSSKDYINLLSCLKQYNKHSNYILHLGGFPGFTSSVYDIIKNDYDKIKLKSRIYLTTGYIINLKTASKLLKILNNSSKHIHCDAIFANSGIDQYLVKGNIVNQLEVFKSDNTYINNFFSTKMQTKIFILLNKVSIFFISNNFTFLLFSLISIYKNNYLTLLIELLIQLSKFVSKKIVHKKYNKHLSKNVFTYLELFSLTRIYTIVKLL</sequence>
<dbReference type="EMBL" id="MN740477">
    <property type="protein sequence ID" value="QHU28947.1"/>
    <property type="molecule type" value="Genomic_DNA"/>
</dbReference>